<evidence type="ECO:0000259" key="1">
    <source>
        <dbReference type="Pfam" id="PF13873"/>
    </source>
</evidence>
<dbReference type="Proteomes" id="UP000230066">
    <property type="component" value="Unassembled WGS sequence"/>
</dbReference>
<keyword evidence="3" id="KW-1185">Reference proteome</keyword>
<proteinExistence type="predicted"/>
<gene>
    <name evidence="2" type="ORF">D915_008544</name>
</gene>
<comment type="caution">
    <text evidence="2">The sequence shown here is derived from an EMBL/GenBank/DDBJ whole genome shotgun (WGS) entry which is preliminary data.</text>
</comment>
<dbReference type="InterPro" id="IPR028002">
    <property type="entry name" value="Myb_DNA-bind_5"/>
</dbReference>
<evidence type="ECO:0000313" key="2">
    <source>
        <dbReference type="EMBL" id="THD20229.1"/>
    </source>
</evidence>
<reference evidence="2" key="1">
    <citation type="submission" date="2019-03" db="EMBL/GenBank/DDBJ databases">
        <title>Improved annotation for the trematode Fasciola hepatica.</title>
        <authorList>
            <person name="Choi Y.-J."/>
            <person name="Martin J."/>
            <person name="Mitreva M."/>
        </authorList>
    </citation>
    <scope>NUCLEOTIDE SEQUENCE [LARGE SCALE GENOMIC DNA]</scope>
</reference>
<dbReference type="Pfam" id="PF13873">
    <property type="entry name" value="Myb_DNA-bind_5"/>
    <property type="match status" value="1"/>
</dbReference>
<protein>
    <recommendedName>
        <fullName evidence="1">Myb/SANT-like DNA-binding domain-containing protein</fullName>
    </recommendedName>
</protein>
<name>A0A4E0QXZ0_FASHE</name>
<sequence>MLTVCETMNEMDLLRSKRSHIALSDRKAARVGPYSVGEKQLLVELVGRARNTLRSVSTHMTADQYKQIWVDISNCMHANGWPKRSWKRLRMKAQSMMSCAMENNGSVGPILHDTPISRLDQFVNSCSSVSEQRVTSVSGVSEPTFSSVVSTPTSAPPRLISSSEVSAETVMRLTNSIRSSVGVADIQGNGGGGGGVPQILHFCSRALNNGVCVDGFGRDAGFVNGQSVAVSSRTADGSTVLEVLNDDLLGDEDRIELCVSSDDESDEKLSVNNECTEKDKCVNGDSEKEVDSTETTVLRKPSSSPYQLGHLMEADFRRRMEIYDLKVEVLKLKRAYWTQKLRSL</sequence>
<evidence type="ECO:0000313" key="3">
    <source>
        <dbReference type="Proteomes" id="UP000230066"/>
    </source>
</evidence>
<accession>A0A4E0QXZ0</accession>
<dbReference type="EMBL" id="JXXN02004933">
    <property type="protein sequence ID" value="THD20229.1"/>
    <property type="molecule type" value="Genomic_DNA"/>
</dbReference>
<dbReference type="AlphaFoldDB" id="A0A4E0QXZ0"/>
<organism evidence="2 3">
    <name type="scientific">Fasciola hepatica</name>
    <name type="common">Liver fluke</name>
    <dbReference type="NCBI Taxonomy" id="6192"/>
    <lineage>
        <taxon>Eukaryota</taxon>
        <taxon>Metazoa</taxon>
        <taxon>Spiralia</taxon>
        <taxon>Lophotrochozoa</taxon>
        <taxon>Platyhelminthes</taxon>
        <taxon>Trematoda</taxon>
        <taxon>Digenea</taxon>
        <taxon>Plagiorchiida</taxon>
        <taxon>Echinostomata</taxon>
        <taxon>Echinostomatoidea</taxon>
        <taxon>Fasciolidae</taxon>
        <taxon>Fasciola</taxon>
    </lineage>
</organism>
<feature type="domain" description="Myb/SANT-like DNA-binding" evidence="1">
    <location>
        <begin position="34"/>
        <end position="97"/>
    </location>
</feature>